<dbReference type="AlphaFoldDB" id="A0A6J6CUP7"/>
<sequence length="118" mass="13023">MSKDVYISLDSIDNFGAGKESIMIRLSSDELIVIERRGPGPFTTVCNNCFRPNESGFTAYRVNVNAAQFRDDSDPNGDSKNFWSYLGIQGKPVITNFVEYSGVKITKISDTQVKISAG</sequence>
<reference evidence="1" key="1">
    <citation type="submission" date="2020-05" db="EMBL/GenBank/DDBJ databases">
        <authorList>
            <person name="Chiriac C."/>
            <person name="Salcher M."/>
            <person name="Ghai R."/>
            <person name="Kavagutti S V."/>
        </authorList>
    </citation>
    <scope>NUCLEOTIDE SEQUENCE</scope>
</reference>
<gene>
    <name evidence="1" type="ORF">UFOPK1537_00552</name>
</gene>
<protein>
    <submittedName>
        <fullName evidence="1">Unannotated protein</fullName>
    </submittedName>
</protein>
<accession>A0A6J6CUP7</accession>
<evidence type="ECO:0000313" key="1">
    <source>
        <dbReference type="EMBL" id="CAB4554896.1"/>
    </source>
</evidence>
<name>A0A6J6CUP7_9ZZZZ</name>
<dbReference type="EMBL" id="CAEZSX010000071">
    <property type="protein sequence ID" value="CAB4554896.1"/>
    <property type="molecule type" value="Genomic_DNA"/>
</dbReference>
<proteinExistence type="predicted"/>
<organism evidence="1">
    <name type="scientific">freshwater metagenome</name>
    <dbReference type="NCBI Taxonomy" id="449393"/>
    <lineage>
        <taxon>unclassified sequences</taxon>
        <taxon>metagenomes</taxon>
        <taxon>ecological metagenomes</taxon>
    </lineage>
</organism>